<sequence length="360" mass="39988">RNGEYGGVDLPVMPPVAPMLAKAVTAVPDQPDTGSAPTWSYEPKWDGFRALVFRDGDEVYIGSRGGKDLARYFPEIVDAARAELPEKVVLDGEIGVPSTIDDVQRLDWDSLAQRIHPADSRVQMLAEKTPAIFIGFDALALGENSVVDEPFALRRDTLVKAVGPSGADRRFHVSRVTTDAATARTWFSAFEGAGLDGVVAKRLDAHYLQGKREMLKIKHKRTADCVVIGYRVHKSGTGLGSMLLGLYNDSGDLHMVGGAGAFTDKKRLELEEMFSPMRTDPDKPAPGEPTRWRSEKSGEWIPIRPELVAEVAYDQMENHRFRHTVKFLRWRLDRDPQSCGYDQLEVPLTYDLHDVLEGEG</sequence>
<dbReference type="InterPro" id="IPR012309">
    <property type="entry name" value="DNA_ligase_ATP-dep_C"/>
</dbReference>
<keyword evidence="3 7" id="KW-0436">Ligase</keyword>
<gene>
    <name evidence="7" type="primary">ligC</name>
    <name evidence="7" type="ORF">GOOTI_089_00100</name>
</gene>
<dbReference type="InterPro" id="IPR050191">
    <property type="entry name" value="ATP-dep_DNA_ligase"/>
</dbReference>
<evidence type="ECO:0000256" key="2">
    <source>
        <dbReference type="ARBA" id="ARBA00012727"/>
    </source>
</evidence>
<reference evidence="7" key="1">
    <citation type="submission" date="2012-02" db="EMBL/GenBank/DDBJ databases">
        <title>Whole genome shotgun sequence of Gordonia otitidis NBRC 100426.</title>
        <authorList>
            <person name="Yoshida I."/>
            <person name="Hosoyama A."/>
            <person name="Tsuchikane K."/>
            <person name="Katsumata H."/>
            <person name="Yamazaki S."/>
            <person name="Fujita N."/>
        </authorList>
    </citation>
    <scope>NUCLEOTIDE SEQUENCE [LARGE SCALE GENOMIC DNA]</scope>
    <source>
        <strain evidence="7">NBRC 100426</strain>
    </source>
</reference>
<dbReference type="InterPro" id="IPR016059">
    <property type="entry name" value="DNA_ligase_ATP-dep_CS"/>
</dbReference>
<dbReference type="PANTHER" id="PTHR45674">
    <property type="entry name" value="DNA LIGASE 1/3 FAMILY MEMBER"/>
    <property type="match status" value="1"/>
</dbReference>
<evidence type="ECO:0000256" key="5">
    <source>
        <dbReference type="SAM" id="MobiDB-lite"/>
    </source>
</evidence>
<feature type="non-terminal residue" evidence="7">
    <location>
        <position position="1"/>
    </location>
</feature>
<dbReference type="InterPro" id="IPR012310">
    <property type="entry name" value="DNA_ligase_ATP-dep_cent"/>
</dbReference>
<dbReference type="GO" id="GO:0003910">
    <property type="term" value="F:DNA ligase (ATP) activity"/>
    <property type="evidence" value="ECO:0007669"/>
    <property type="project" value="UniProtKB-EC"/>
</dbReference>
<dbReference type="PROSITE" id="PS50160">
    <property type="entry name" value="DNA_LIGASE_A3"/>
    <property type="match status" value="1"/>
</dbReference>
<dbReference type="Gene3D" id="2.40.50.140">
    <property type="entry name" value="Nucleic acid-binding proteins"/>
    <property type="match status" value="1"/>
</dbReference>
<name>H5TKG3_GORO1</name>
<protein>
    <recommendedName>
        <fullName evidence="2">DNA ligase (ATP)</fullName>
        <ecNumber evidence="2">6.5.1.1</ecNumber>
    </recommendedName>
</protein>
<comment type="similarity">
    <text evidence="1">Belongs to the ATP-dependent DNA ligase family.</text>
</comment>
<dbReference type="Pfam" id="PF01068">
    <property type="entry name" value="DNA_ligase_A_M"/>
    <property type="match status" value="1"/>
</dbReference>
<evidence type="ECO:0000259" key="6">
    <source>
        <dbReference type="PROSITE" id="PS50160"/>
    </source>
</evidence>
<dbReference type="EC" id="6.5.1.1" evidence="2"/>
<evidence type="ECO:0000313" key="7">
    <source>
        <dbReference type="EMBL" id="GAB33971.1"/>
    </source>
</evidence>
<dbReference type="InterPro" id="IPR044119">
    <property type="entry name" value="Adenylation_LigC-like"/>
</dbReference>
<evidence type="ECO:0000256" key="4">
    <source>
        <dbReference type="ARBA" id="ARBA00034003"/>
    </source>
</evidence>
<dbReference type="PROSITE" id="PS00697">
    <property type="entry name" value="DNA_LIGASE_A1"/>
    <property type="match status" value="1"/>
</dbReference>
<dbReference type="InterPro" id="IPR012340">
    <property type="entry name" value="NA-bd_OB-fold"/>
</dbReference>
<dbReference type="STRING" id="1108044.GOOTI_089_00100"/>
<evidence type="ECO:0000256" key="1">
    <source>
        <dbReference type="ARBA" id="ARBA00007572"/>
    </source>
</evidence>
<dbReference type="Proteomes" id="UP000005038">
    <property type="component" value="Unassembled WGS sequence"/>
</dbReference>
<feature type="compositionally biased region" description="Basic and acidic residues" evidence="5">
    <location>
        <begin position="279"/>
        <end position="296"/>
    </location>
</feature>
<dbReference type="Gene3D" id="3.30.470.30">
    <property type="entry name" value="DNA ligase/mRNA capping enzyme"/>
    <property type="match status" value="1"/>
</dbReference>
<dbReference type="GO" id="GO:0006281">
    <property type="term" value="P:DNA repair"/>
    <property type="evidence" value="ECO:0007669"/>
    <property type="project" value="InterPro"/>
</dbReference>
<dbReference type="Pfam" id="PF04679">
    <property type="entry name" value="DNA_ligase_A_C"/>
    <property type="match status" value="1"/>
</dbReference>
<dbReference type="NCBIfam" id="NF006078">
    <property type="entry name" value="PRK08224.1"/>
    <property type="match status" value="1"/>
</dbReference>
<dbReference type="GO" id="GO:0005524">
    <property type="term" value="F:ATP binding"/>
    <property type="evidence" value="ECO:0007669"/>
    <property type="project" value="InterPro"/>
</dbReference>
<evidence type="ECO:0000256" key="3">
    <source>
        <dbReference type="ARBA" id="ARBA00022598"/>
    </source>
</evidence>
<dbReference type="EMBL" id="BAFB01000089">
    <property type="protein sequence ID" value="GAB33971.1"/>
    <property type="molecule type" value="Genomic_DNA"/>
</dbReference>
<proteinExistence type="inferred from homology"/>
<dbReference type="SUPFAM" id="SSF56091">
    <property type="entry name" value="DNA ligase/mRNA capping enzyme, catalytic domain"/>
    <property type="match status" value="1"/>
</dbReference>
<comment type="caution">
    <text evidence="7">The sequence shown here is derived from an EMBL/GenBank/DDBJ whole genome shotgun (WGS) entry which is preliminary data.</text>
</comment>
<keyword evidence="8" id="KW-1185">Reference proteome</keyword>
<feature type="region of interest" description="Disordered" evidence="5">
    <location>
        <begin position="276"/>
        <end position="296"/>
    </location>
</feature>
<accession>H5TKG3</accession>
<dbReference type="PANTHER" id="PTHR45674:SF4">
    <property type="entry name" value="DNA LIGASE 1"/>
    <property type="match status" value="1"/>
</dbReference>
<dbReference type="SUPFAM" id="SSF50249">
    <property type="entry name" value="Nucleic acid-binding proteins"/>
    <property type="match status" value="1"/>
</dbReference>
<organism evidence="7 8">
    <name type="scientific">Gordonia otitidis (strain DSM 44809 / CCUG 52243 / JCM 12355 / NBRC 100426 / IFM 10032)</name>
    <dbReference type="NCBI Taxonomy" id="1108044"/>
    <lineage>
        <taxon>Bacteria</taxon>
        <taxon>Bacillati</taxon>
        <taxon>Actinomycetota</taxon>
        <taxon>Actinomycetes</taxon>
        <taxon>Mycobacteriales</taxon>
        <taxon>Gordoniaceae</taxon>
        <taxon>Gordonia</taxon>
    </lineage>
</organism>
<evidence type="ECO:0000313" key="8">
    <source>
        <dbReference type="Proteomes" id="UP000005038"/>
    </source>
</evidence>
<dbReference type="CDD" id="cd07970">
    <property type="entry name" value="OBF_DNA_ligase_LigC"/>
    <property type="match status" value="1"/>
</dbReference>
<feature type="domain" description="ATP-dependent DNA ligase family profile" evidence="6">
    <location>
        <begin position="133"/>
        <end position="260"/>
    </location>
</feature>
<dbReference type="CDD" id="cd07905">
    <property type="entry name" value="Adenylation_DNA_ligase_LigC"/>
    <property type="match status" value="1"/>
</dbReference>
<dbReference type="InterPro" id="IPR044117">
    <property type="entry name" value="OBF_LigC-like"/>
</dbReference>
<comment type="catalytic activity">
    <reaction evidence="4">
        <text>ATP + (deoxyribonucleotide)n-3'-hydroxyl + 5'-phospho-(deoxyribonucleotide)m = (deoxyribonucleotide)n+m + AMP + diphosphate.</text>
        <dbReference type="EC" id="6.5.1.1"/>
    </reaction>
</comment>
<dbReference type="GO" id="GO:0006310">
    <property type="term" value="P:DNA recombination"/>
    <property type="evidence" value="ECO:0007669"/>
    <property type="project" value="InterPro"/>
</dbReference>
<dbReference type="AlphaFoldDB" id="H5TKG3"/>